<dbReference type="InterPro" id="IPR037143">
    <property type="entry name" value="4-PPantetheinyl_Trfase_dom_sf"/>
</dbReference>
<keyword evidence="2 4" id="KW-0808">Transferase</keyword>
<comment type="similarity">
    <text evidence="1">Belongs to the P-Pant transferase superfamily. Gsp/Sfp/HetI/AcpT family.</text>
</comment>
<dbReference type="GO" id="GO:0005829">
    <property type="term" value="C:cytosol"/>
    <property type="evidence" value="ECO:0007669"/>
    <property type="project" value="TreeGrafter"/>
</dbReference>
<dbReference type="GO" id="GO:0000287">
    <property type="term" value="F:magnesium ion binding"/>
    <property type="evidence" value="ECO:0007669"/>
    <property type="project" value="InterPro"/>
</dbReference>
<dbReference type="EC" id="2.7.8.-" evidence="4"/>
<dbReference type="InterPro" id="IPR050559">
    <property type="entry name" value="P-Pant_transferase_sf"/>
</dbReference>
<evidence type="ECO:0000313" key="4">
    <source>
        <dbReference type="EMBL" id="MBB5056306.1"/>
    </source>
</evidence>
<dbReference type="GO" id="GO:0019878">
    <property type="term" value="P:lysine biosynthetic process via aminoadipic acid"/>
    <property type="evidence" value="ECO:0007669"/>
    <property type="project" value="TreeGrafter"/>
</dbReference>
<dbReference type="AlphaFoldDB" id="A0A7W7ZBG5"/>
<gene>
    <name evidence="4" type="ORF">HDF16_000975</name>
</gene>
<sequence length="252" mass="27728">MHDEWERSAGIPKLAQGEVQVWWIELSAENADDTKYLPALNAEETERAGRLRAGQVRTQFLAGRSGVRTLLGAHLGIAPQKVPIVMAEFGKPELDSPSSEKIHFNVAHSRSTILIALNLTAPVGIDIEYLDRKIEVEEVARHSLTEQETSTLLAIDDVAARSKFFFECWTRKEAVVKADGRGLSLPLTSFEAPTESSSRPSSVTILNMDRLFQRTYFVSDIAIVEGAACAVATADRPSSVRLLRFPPADLAL</sequence>
<dbReference type="PANTHER" id="PTHR12215:SF10">
    <property type="entry name" value="L-AMINOADIPATE-SEMIALDEHYDE DEHYDROGENASE-PHOSPHOPANTETHEINYL TRANSFERASE"/>
    <property type="match status" value="1"/>
</dbReference>
<dbReference type="SUPFAM" id="SSF56214">
    <property type="entry name" value="4'-phosphopantetheinyl transferase"/>
    <property type="match status" value="2"/>
</dbReference>
<proteinExistence type="inferred from homology"/>
<dbReference type="PANTHER" id="PTHR12215">
    <property type="entry name" value="PHOSPHOPANTETHEINE TRANSFERASE"/>
    <property type="match status" value="1"/>
</dbReference>
<reference evidence="4 5" key="1">
    <citation type="submission" date="2020-08" db="EMBL/GenBank/DDBJ databases">
        <title>Genomic Encyclopedia of Type Strains, Phase IV (KMG-V): Genome sequencing to study the core and pangenomes of soil and plant-associated prokaryotes.</title>
        <authorList>
            <person name="Whitman W."/>
        </authorList>
    </citation>
    <scope>NUCLEOTIDE SEQUENCE [LARGE SCALE GENOMIC DNA]</scope>
    <source>
        <strain evidence="4 5">M8UP14</strain>
    </source>
</reference>
<accession>A0A7W7ZBG5</accession>
<dbReference type="InterPro" id="IPR008278">
    <property type="entry name" value="4-PPantetheinyl_Trfase_dom"/>
</dbReference>
<dbReference type="Gene3D" id="3.90.470.20">
    <property type="entry name" value="4'-phosphopantetheinyl transferase domain"/>
    <property type="match status" value="2"/>
</dbReference>
<dbReference type="Pfam" id="PF01648">
    <property type="entry name" value="ACPS"/>
    <property type="match status" value="1"/>
</dbReference>
<dbReference type="Proteomes" id="UP000540989">
    <property type="component" value="Unassembled WGS sequence"/>
</dbReference>
<evidence type="ECO:0000259" key="3">
    <source>
        <dbReference type="Pfam" id="PF01648"/>
    </source>
</evidence>
<evidence type="ECO:0000256" key="2">
    <source>
        <dbReference type="ARBA" id="ARBA00022679"/>
    </source>
</evidence>
<dbReference type="EMBL" id="JACHIP010000001">
    <property type="protein sequence ID" value="MBB5056306.1"/>
    <property type="molecule type" value="Genomic_DNA"/>
</dbReference>
<protein>
    <submittedName>
        <fullName evidence="4">4'-phosphopantetheinyl transferase</fullName>
        <ecNumber evidence="4">2.7.8.-</ecNumber>
    </submittedName>
</protein>
<name>A0A7W7ZBG5_9BACT</name>
<keyword evidence="5" id="KW-1185">Reference proteome</keyword>
<organism evidence="4 5">
    <name type="scientific">Granulicella aggregans</name>
    <dbReference type="NCBI Taxonomy" id="474949"/>
    <lineage>
        <taxon>Bacteria</taxon>
        <taxon>Pseudomonadati</taxon>
        <taxon>Acidobacteriota</taxon>
        <taxon>Terriglobia</taxon>
        <taxon>Terriglobales</taxon>
        <taxon>Acidobacteriaceae</taxon>
        <taxon>Granulicella</taxon>
    </lineage>
</organism>
<dbReference type="GO" id="GO:0008897">
    <property type="term" value="F:holo-[acyl-carrier-protein] synthase activity"/>
    <property type="evidence" value="ECO:0007669"/>
    <property type="project" value="InterPro"/>
</dbReference>
<evidence type="ECO:0000313" key="5">
    <source>
        <dbReference type="Proteomes" id="UP000540989"/>
    </source>
</evidence>
<evidence type="ECO:0000256" key="1">
    <source>
        <dbReference type="ARBA" id="ARBA00010990"/>
    </source>
</evidence>
<comment type="caution">
    <text evidence="4">The sequence shown here is derived from an EMBL/GenBank/DDBJ whole genome shotgun (WGS) entry which is preliminary data.</text>
</comment>
<feature type="domain" description="4'-phosphopantetheinyl transferase" evidence="3">
    <location>
        <begin position="122"/>
        <end position="230"/>
    </location>
</feature>